<protein>
    <submittedName>
        <fullName evidence="1">Uncharacterized protein</fullName>
    </submittedName>
</protein>
<sequence>MPTTVEAKIAPSMLSSDFAEMETKKLETSVQRFESLQKRVTYQNDSIWSIPGISKCSIFSLCAFMCCLQPTTIPPRPQKTSHQTSFGWKDKSICRGEWLHGIRRYAVRISEAKVVMEAVNKPRNISYKGLTDLVTDTDKMSEAAILSVVRKKFPNHLILGEEADYLWCIDPLDGTINFAHRYPSFAVSVGVLFKGKPAAAAVVEFVRGAMCWNTHTFTVVAGMNYWQMNKVLEALLPKEVLAGNHSLVTKVVENGVQFHIDLATVYWSSKLATERQRLLNSFTQSDVFSGVGPLAISAAKKVKHVYANDLNPHAIDYLERNCVLKKLGRKIEDLLDEVVCAVNTHHQSLPSTKSLYLELGSVAHEHPSVGLYSVSLFKCAPDLIGYIVRKADFHAASRGDISRLPADQSMYHTTKWAAETMWIDV</sequence>
<reference evidence="2" key="1">
    <citation type="journal article" date="2022" name="Mol. Ecol. Resour.">
        <title>The genomes of chicory, endive, great burdock and yacon provide insights into Asteraceae palaeo-polyploidization history and plant inulin production.</title>
        <authorList>
            <person name="Fan W."/>
            <person name="Wang S."/>
            <person name="Wang H."/>
            <person name="Wang A."/>
            <person name="Jiang F."/>
            <person name="Liu H."/>
            <person name="Zhao H."/>
            <person name="Xu D."/>
            <person name="Zhang Y."/>
        </authorList>
    </citation>
    <scope>NUCLEOTIDE SEQUENCE [LARGE SCALE GENOMIC DNA]</scope>
    <source>
        <strain evidence="2">cv. Punajuju</strain>
    </source>
</reference>
<dbReference type="EMBL" id="CM042016">
    <property type="protein sequence ID" value="KAI3700521.1"/>
    <property type="molecule type" value="Genomic_DNA"/>
</dbReference>
<proteinExistence type="predicted"/>
<comment type="caution">
    <text evidence="1">The sequence shown here is derived from an EMBL/GenBank/DDBJ whole genome shotgun (WGS) entry which is preliminary data.</text>
</comment>
<evidence type="ECO:0000313" key="2">
    <source>
        <dbReference type="Proteomes" id="UP001055811"/>
    </source>
</evidence>
<accession>A0ACB8ZS30</accession>
<evidence type="ECO:0000313" key="1">
    <source>
        <dbReference type="EMBL" id="KAI3700521.1"/>
    </source>
</evidence>
<reference evidence="1 2" key="2">
    <citation type="journal article" date="2022" name="Mol. Ecol. Resour.">
        <title>The genomes of chicory, endive, great burdock and yacon provide insights into Asteraceae paleo-polyploidization history and plant inulin production.</title>
        <authorList>
            <person name="Fan W."/>
            <person name="Wang S."/>
            <person name="Wang H."/>
            <person name="Wang A."/>
            <person name="Jiang F."/>
            <person name="Liu H."/>
            <person name="Zhao H."/>
            <person name="Xu D."/>
            <person name="Zhang Y."/>
        </authorList>
    </citation>
    <scope>NUCLEOTIDE SEQUENCE [LARGE SCALE GENOMIC DNA]</scope>
    <source>
        <strain evidence="2">cv. Punajuju</strain>
        <tissue evidence="1">Leaves</tissue>
    </source>
</reference>
<keyword evidence="2" id="KW-1185">Reference proteome</keyword>
<organism evidence="1 2">
    <name type="scientific">Cichorium intybus</name>
    <name type="common">Chicory</name>
    <dbReference type="NCBI Taxonomy" id="13427"/>
    <lineage>
        <taxon>Eukaryota</taxon>
        <taxon>Viridiplantae</taxon>
        <taxon>Streptophyta</taxon>
        <taxon>Embryophyta</taxon>
        <taxon>Tracheophyta</taxon>
        <taxon>Spermatophyta</taxon>
        <taxon>Magnoliopsida</taxon>
        <taxon>eudicotyledons</taxon>
        <taxon>Gunneridae</taxon>
        <taxon>Pentapetalae</taxon>
        <taxon>asterids</taxon>
        <taxon>campanulids</taxon>
        <taxon>Asterales</taxon>
        <taxon>Asteraceae</taxon>
        <taxon>Cichorioideae</taxon>
        <taxon>Cichorieae</taxon>
        <taxon>Cichoriinae</taxon>
        <taxon>Cichorium</taxon>
    </lineage>
</organism>
<name>A0ACB8ZS30_CICIN</name>
<gene>
    <name evidence="1" type="ORF">L2E82_45152</name>
</gene>
<dbReference type="Proteomes" id="UP001055811">
    <property type="component" value="Linkage Group LG08"/>
</dbReference>